<accession>A0ABR4PWM0</accession>
<evidence type="ECO:0000259" key="6">
    <source>
        <dbReference type="Pfam" id="PF01408"/>
    </source>
</evidence>
<dbReference type="InterPro" id="IPR050984">
    <property type="entry name" value="Gfo/Idh/MocA_domain"/>
</dbReference>
<dbReference type="PANTHER" id="PTHR22604">
    <property type="entry name" value="OXIDOREDUCTASES"/>
    <property type="match status" value="1"/>
</dbReference>
<evidence type="ECO:0000256" key="4">
    <source>
        <dbReference type="ARBA" id="ARBA00042988"/>
    </source>
</evidence>
<comment type="catalytic activity">
    <reaction evidence="5">
        <text>D-xylose + NADP(+) = D-xylono-1,5-lactone + NADPH + H(+)</text>
        <dbReference type="Rhea" id="RHEA:22000"/>
        <dbReference type="ChEBI" id="CHEBI:15378"/>
        <dbReference type="ChEBI" id="CHEBI:15867"/>
        <dbReference type="ChEBI" id="CHEBI:53455"/>
        <dbReference type="ChEBI" id="CHEBI:57783"/>
        <dbReference type="ChEBI" id="CHEBI:58349"/>
        <dbReference type="EC" id="1.1.1.179"/>
    </reaction>
</comment>
<dbReference type="InterPro" id="IPR000683">
    <property type="entry name" value="Gfo/Idh/MocA-like_OxRdtase_N"/>
</dbReference>
<dbReference type="EC" id="1.1.1.179" evidence="3"/>
<dbReference type="Gene3D" id="3.40.50.720">
    <property type="entry name" value="NAD(P)-binding Rossmann-like Domain"/>
    <property type="match status" value="1"/>
</dbReference>
<dbReference type="PANTHER" id="PTHR22604:SF105">
    <property type="entry name" value="TRANS-1,2-DIHYDROBENZENE-1,2-DIOL DEHYDROGENASE"/>
    <property type="match status" value="1"/>
</dbReference>
<evidence type="ECO:0000256" key="3">
    <source>
        <dbReference type="ARBA" id="ARBA00038984"/>
    </source>
</evidence>
<feature type="domain" description="GFO/IDH/MocA-like oxidoreductase" evidence="7">
    <location>
        <begin position="153"/>
        <end position="273"/>
    </location>
</feature>
<proteinExistence type="inferred from homology"/>
<dbReference type="EMBL" id="JBFCZG010000001">
    <property type="protein sequence ID" value="KAL3427737.1"/>
    <property type="molecule type" value="Genomic_DNA"/>
</dbReference>
<evidence type="ECO:0000313" key="9">
    <source>
        <dbReference type="Proteomes" id="UP001629113"/>
    </source>
</evidence>
<dbReference type="SUPFAM" id="SSF55347">
    <property type="entry name" value="Glyceraldehyde-3-phosphate dehydrogenase-like, C-terminal domain"/>
    <property type="match status" value="1"/>
</dbReference>
<gene>
    <name evidence="8" type="ORF">PVAG01_01246</name>
</gene>
<evidence type="ECO:0000259" key="7">
    <source>
        <dbReference type="Pfam" id="PF22725"/>
    </source>
</evidence>
<protein>
    <recommendedName>
        <fullName evidence="3">D-xylose 1-dehydrogenase (NADP(+), D-xylono-1,5-lactone-forming)</fullName>
        <ecNumber evidence="3">1.1.1.179</ecNumber>
    </recommendedName>
    <alternativeName>
        <fullName evidence="4">D-xylose-NADP dehydrogenase</fullName>
    </alternativeName>
</protein>
<dbReference type="Pfam" id="PF22725">
    <property type="entry name" value="GFO_IDH_MocA_C3"/>
    <property type="match status" value="1"/>
</dbReference>
<reference evidence="8 9" key="1">
    <citation type="submission" date="2024-06" db="EMBL/GenBank/DDBJ databases">
        <title>Complete genome of Phlyctema vagabunda strain 19-DSS-EL-015.</title>
        <authorList>
            <person name="Fiorenzani C."/>
        </authorList>
    </citation>
    <scope>NUCLEOTIDE SEQUENCE [LARGE SCALE GENOMIC DNA]</scope>
    <source>
        <strain evidence="8 9">19-DSS-EL-015</strain>
    </source>
</reference>
<comment type="caution">
    <text evidence="8">The sequence shown here is derived from an EMBL/GenBank/DDBJ whole genome shotgun (WGS) entry which is preliminary data.</text>
</comment>
<evidence type="ECO:0000256" key="5">
    <source>
        <dbReference type="ARBA" id="ARBA00049233"/>
    </source>
</evidence>
<dbReference type="Gene3D" id="3.30.360.10">
    <property type="entry name" value="Dihydrodipicolinate Reductase, domain 2"/>
    <property type="match status" value="1"/>
</dbReference>
<dbReference type="InterPro" id="IPR055170">
    <property type="entry name" value="GFO_IDH_MocA-like_dom"/>
</dbReference>
<keyword evidence="2" id="KW-0560">Oxidoreductase</keyword>
<comment type="similarity">
    <text evidence="1">Belongs to the Gfo/Idh/MocA family.</text>
</comment>
<dbReference type="Proteomes" id="UP001629113">
    <property type="component" value="Unassembled WGS sequence"/>
</dbReference>
<dbReference type="Pfam" id="PF01408">
    <property type="entry name" value="GFO_IDH_MocA"/>
    <property type="match status" value="1"/>
</dbReference>
<dbReference type="SUPFAM" id="SSF51735">
    <property type="entry name" value="NAD(P)-binding Rossmann-fold domains"/>
    <property type="match status" value="1"/>
</dbReference>
<evidence type="ECO:0000313" key="8">
    <source>
        <dbReference type="EMBL" id="KAL3427737.1"/>
    </source>
</evidence>
<sequence>MSLESLPSIRWGILGTGWVSTMFVKDLVVPRENVPVKHIFQALGTSSEDRGTKFIDENAKEQQPRPTIYTNYESIYTDSEVDIVYVGVPHSLHREICLAAIAAGKHVLCEKPMTMNEKGAQEVIAAAKAKGVFLMEAVWTRFFPITKDIQRMLHEEKVLGEITRMFCDFAIPLNLPSLPAESRLKDPKLGAGALLDIGIYNIMYSNILLDGKVGTEAATPEITSNMVIVDGVDVEDVIIVKYPETQRIAILTSSLQTKTAPEFCRVEGTKGTLTLSGLGTSIPSKTILKLTGKDEEVKEYESPGLGFFHEADAVALDILAGKKESATMPLAETVRMLGVMDSIRKSCGLVYPQDQN</sequence>
<evidence type="ECO:0000256" key="1">
    <source>
        <dbReference type="ARBA" id="ARBA00010928"/>
    </source>
</evidence>
<keyword evidence="9" id="KW-1185">Reference proteome</keyword>
<evidence type="ECO:0000256" key="2">
    <source>
        <dbReference type="ARBA" id="ARBA00023002"/>
    </source>
</evidence>
<dbReference type="InterPro" id="IPR036291">
    <property type="entry name" value="NAD(P)-bd_dom_sf"/>
</dbReference>
<organism evidence="8 9">
    <name type="scientific">Phlyctema vagabunda</name>
    <dbReference type="NCBI Taxonomy" id="108571"/>
    <lineage>
        <taxon>Eukaryota</taxon>
        <taxon>Fungi</taxon>
        <taxon>Dikarya</taxon>
        <taxon>Ascomycota</taxon>
        <taxon>Pezizomycotina</taxon>
        <taxon>Leotiomycetes</taxon>
        <taxon>Helotiales</taxon>
        <taxon>Dermateaceae</taxon>
        <taxon>Phlyctema</taxon>
    </lineage>
</organism>
<name>A0ABR4PWM0_9HELO</name>
<feature type="domain" description="Gfo/Idh/MocA-like oxidoreductase N-terminal" evidence="6">
    <location>
        <begin position="9"/>
        <end position="136"/>
    </location>
</feature>